<evidence type="ECO:0000313" key="3">
    <source>
        <dbReference type="Proteomes" id="UP000266292"/>
    </source>
</evidence>
<dbReference type="EMBL" id="CP021235">
    <property type="protein sequence ID" value="ARS37219.1"/>
    <property type="molecule type" value="Genomic_DNA"/>
</dbReference>
<proteinExistence type="predicted"/>
<dbReference type="KEGG" id="pact:CA264_18270"/>
<name>A0A1X9YWH4_9BACT</name>
<sequence>MKFAYILLLGLLLLVDVLTFTEIASLVRQPSDLQVGIGLGLLLVLVVANFFVIRFSLNKLRA</sequence>
<dbReference type="Proteomes" id="UP000266292">
    <property type="component" value="Chromosome"/>
</dbReference>
<keyword evidence="1" id="KW-0472">Membrane</keyword>
<reference evidence="3" key="1">
    <citation type="submission" date="2017-05" db="EMBL/GenBank/DDBJ databases">
        <authorList>
            <person name="Ray J."/>
            <person name="Price M."/>
            <person name="Deutschbauer A."/>
        </authorList>
    </citation>
    <scope>NUCLEOTIDE SEQUENCE [LARGE SCALE GENOMIC DNA]</scope>
    <source>
        <strain evidence="3">DSM 19842</strain>
    </source>
</reference>
<keyword evidence="3" id="KW-1185">Reference proteome</keyword>
<evidence type="ECO:0000256" key="1">
    <source>
        <dbReference type="SAM" id="Phobius"/>
    </source>
</evidence>
<dbReference type="AlphaFoldDB" id="A0A1X9YWH4"/>
<organism evidence="2 3">
    <name type="scientific">Pontibacter actiniarum</name>
    <dbReference type="NCBI Taxonomy" id="323450"/>
    <lineage>
        <taxon>Bacteria</taxon>
        <taxon>Pseudomonadati</taxon>
        <taxon>Bacteroidota</taxon>
        <taxon>Cytophagia</taxon>
        <taxon>Cytophagales</taxon>
        <taxon>Hymenobacteraceae</taxon>
        <taxon>Pontibacter</taxon>
    </lineage>
</organism>
<gene>
    <name evidence="2" type="ORF">CA264_18270</name>
</gene>
<accession>A0A1X9YWH4</accession>
<dbReference type="RefSeq" id="WP_025608851.1">
    <property type="nucleotide sequence ID" value="NZ_CP021235.1"/>
</dbReference>
<keyword evidence="1" id="KW-1133">Transmembrane helix</keyword>
<evidence type="ECO:0000313" key="2">
    <source>
        <dbReference type="EMBL" id="ARS37219.1"/>
    </source>
</evidence>
<feature type="transmembrane region" description="Helical" evidence="1">
    <location>
        <begin position="35"/>
        <end position="57"/>
    </location>
</feature>
<protein>
    <submittedName>
        <fullName evidence="2">Uncharacterized protein</fullName>
    </submittedName>
</protein>
<dbReference type="STRING" id="709015.GCA_000472485_03691"/>
<keyword evidence="1" id="KW-0812">Transmembrane</keyword>